<dbReference type="InterPro" id="IPR011050">
    <property type="entry name" value="Pectin_lyase_fold/virulence"/>
</dbReference>
<protein>
    <submittedName>
        <fullName evidence="1">Uncharacterized protein</fullName>
    </submittedName>
</protein>
<accession>A0A0D5LMB8</accession>
<dbReference type="KEGG" id="mey:TM49_05745"/>
<reference evidence="1 2" key="1">
    <citation type="journal article" date="2015" name="Genome Announc.">
        <title>Complete genome sequence of Martelella endophytica YC6887, which has antifungal activity associated with a halophyte.</title>
        <authorList>
            <person name="Khan A."/>
            <person name="Khan H."/>
            <person name="Chung E.J."/>
            <person name="Hossain M.T."/>
            <person name="Chung Y.R."/>
        </authorList>
    </citation>
    <scope>NUCLEOTIDE SEQUENCE [LARGE SCALE GENOMIC DNA]</scope>
    <source>
        <strain evidence="1">YC6887</strain>
    </source>
</reference>
<organism evidence="1 2">
    <name type="scientific">Martelella endophytica</name>
    <dbReference type="NCBI Taxonomy" id="1486262"/>
    <lineage>
        <taxon>Bacteria</taxon>
        <taxon>Pseudomonadati</taxon>
        <taxon>Pseudomonadota</taxon>
        <taxon>Alphaproteobacteria</taxon>
        <taxon>Hyphomicrobiales</taxon>
        <taxon>Aurantimonadaceae</taxon>
        <taxon>Martelella</taxon>
    </lineage>
</organism>
<proteinExistence type="predicted"/>
<evidence type="ECO:0000313" key="2">
    <source>
        <dbReference type="Proteomes" id="UP000032611"/>
    </source>
</evidence>
<dbReference type="AlphaFoldDB" id="A0A0D5LMB8"/>
<dbReference type="Proteomes" id="UP000032611">
    <property type="component" value="Chromosome"/>
</dbReference>
<name>A0A0D5LMB8_MAREN</name>
<sequence>MALGLAAAMPVGVRAGCFEDNSTTLSSTVYWNGEEEIEGRVNGGDGEWNLSKSNWTDECGSTQRTWDGSIFRGIFNTVKGNVLITEPVPFHILEFSDVQGYVIGGESLQMRRADRYATIVVDSGLFAQINANIENDPIQPRFGPDLMVMGGGQLTLVGKKTFTGETIVYEDTALSLGTSLHSGSVAGDIQLMAGAKLEVSSLREATFDNKVSSEDSSAEIRFKGGGTVYFNGDASGFSGTTTSTSSINVTSTLGGGLRMESSIQASQTFSPTLSGNGTIGSYGAKVSIEDGTISPGNITTGVAPFFGTLNIKGDLVLTEKSTLTLSLSTPDTTQNDMISVTGSVRQLPGTIRVPGMPSRGIYKVMVFQNEDFVPLGATKFIPDEGDPNEYTLLPGKEELYIWAH</sequence>
<dbReference type="STRING" id="1486262.TM49_05745"/>
<dbReference type="PATRIC" id="fig|1486262.3.peg.1177"/>
<dbReference type="SUPFAM" id="SSF51126">
    <property type="entry name" value="Pectin lyase-like"/>
    <property type="match status" value="1"/>
</dbReference>
<evidence type="ECO:0000313" key="1">
    <source>
        <dbReference type="EMBL" id="AJY45311.1"/>
    </source>
</evidence>
<keyword evidence="2" id="KW-1185">Reference proteome</keyword>
<gene>
    <name evidence="1" type="ORF">TM49_05745</name>
</gene>
<dbReference type="EMBL" id="CP010803">
    <property type="protein sequence ID" value="AJY45311.1"/>
    <property type="molecule type" value="Genomic_DNA"/>
</dbReference>
<dbReference type="HOGENOM" id="CLU_619360_0_0_5"/>